<evidence type="ECO:0000313" key="1">
    <source>
        <dbReference type="EMBL" id="KAJ8638892.1"/>
    </source>
</evidence>
<keyword evidence="2" id="KW-1185">Reference proteome</keyword>
<dbReference type="Proteomes" id="UP001234297">
    <property type="component" value="Chromosome 5"/>
</dbReference>
<sequence>MERSCDVFWTLTQLCRCLHGRRTSIFQVSPTQKGGKLAIAALPLLSSAVNPHFQVSSAPRGANLETAFPGFLRSERRKSGNFRVTAVIIGGLTEVASGFKISRRPRFGPTTSGLTRAWARVLRRFLDTHAALPLPAWVANLHLPGFPNSERRKADNCSFTAALIGGKLAFPGFLRSERSKSGNCSLTAPLIGGKTAFPRFLRSERTKSGNFRVTAVIIGGLTEVASGFKISRRPGFGPTTSALPLLAWAASLHFPGFPNSERRKAGNCSFTAALIGGKPAFPGFLRSERSKSGNCSLTAAFIGGKTSFPSFLRSESRKSGNFKVTAVIIGGLTEVASGFKISRRPGFEPTTSGLTRAWARVRLIVQKWLLDIPRNGPASSINAPSLFYHSLALESVLRRFLDTHAALPLLAWAANLHFPGFHNLERRKAGNYSFTAALIGGKPAFPGFLRSERSKSGNCSLTAPLIGGKTAFPRFLRSERRKSGNFRVTAVIIGGLTEVASGFKISRRPGFGPTTSALPLLSWAANLQFPGFPNSERRKAGNCSFTAALIGGKPTFPGFLRSERSKSGNRSLTAALIGGKTAFPRFLRSERRKSGNFKVTAVIIGGKPAFSRFPPS</sequence>
<proteinExistence type="predicted"/>
<accession>A0ACC2LZI9</accession>
<protein>
    <submittedName>
        <fullName evidence="1">Uncharacterized protein</fullName>
    </submittedName>
</protein>
<comment type="caution">
    <text evidence="1">The sequence shown here is derived from an EMBL/GenBank/DDBJ whole genome shotgun (WGS) entry which is preliminary data.</text>
</comment>
<reference evidence="1 2" key="1">
    <citation type="journal article" date="2022" name="Hortic Res">
        <title>A haplotype resolved chromosomal level avocado genome allows analysis of novel avocado genes.</title>
        <authorList>
            <person name="Nath O."/>
            <person name="Fletcher S.J."/>
            <person name="Hayward A."/>
            <person name="Shaw L.M."/>
            <person name="Masouleh A.K."/>
            <person name="Furtado A."/>
            <person name="Henry R.J."/>
            <person name="Mitter N."/>
        </authorList>
    </citation>
    <scope>NUCLEOTIDE SEQUENCE [LARGE SCALE GENOMIC DNA]</scope>
    <source>
        <strain evidence="2">cv. Hass</strain>
    </source>
</reference>
<dbReference type="EMBL" id="CM056813">
    <property type="protein sequence ID" value="KAJ8638892.1"/>
    <property type="molecule type" value="Genomic_DNA"/>
</dbReference>
<organism evidence="1 2">
    <name type="scientific">Persea americana</name>
    <name type="common">Avocado</name>
    <dbReference type="NCBI Taxonomy" id="3435"/>
    <lineage>
        <taxon>Eukaryota</taxon>
        <taxon>Viridiplantae</taxon>
        <taxon>Streptophyta</taxon>
        <taxon>Embryophyta</taxon>
        <taxon>Tracheophyta</taxon>
        <taxon>Spermatophyta</taxon>
        <taxon>Magnoliopsida</taxon>
        <taxon>Magnoliidae</taxon>
        <taxon>Laurales</taxon>
        <taxon>Lauraceae</taxon>
        <taxon>Persea</taxon>
    </lineage>
</organism>
<name>A0ACC2LZI9_PERAE</name>
<evidence type="ECO:0000313" key="2">
    <source>
        <dbReference type="Proteomes" id="UP001234297"/>
    </source>
</evidence>
<gene>
    <name evidence="1" type="ORF">MRB53_015586</name>
</gene>